<reference evidence="1 2" key="2">
    <citation type="submission" date="2019-05" db="EMBL/GenBank/DDBJ databases">
        <authorList>
            <person name="Lianzixin W."/>
        </authorList>
    </citation>
    <scope>NUCLEOTIDE SEQUENCE [LARGE SCALE GENOMIC DNA]</scope>
    <source>
        <strain evidence="1 2">EC11</strain>
    </source>
</reference>
<reference evidence="1 2" key="3">
    <citation type="submission" date="2020-02" db="EMBL/GenBank/DDBJ databases">
        <title>Flavobacterium profundi sp. nov., isolated from a deep-sea seamount.</title>
        <authorList>
            <person name="Zhang D.-C."/>
        </authorList>
    </citation>
    <scope>NUCLEOTIDE SEQUENCE [LARGE SCALE GENOMIC DNA]</scope>
    <source>
        <strain evidence="1 2">EC11</strain>
    </source>
</reference>
<dbReference type="EMBL" id="VEVQ02000028">
    <property type="protein sequence ID" value="NHN28144.1"/>
    <property type="molecule type" value="Genomic_DNA"/>
</dbReference>
<dbReference type="RefSeq" id="WP_140964644.1">
    <property type="nucleotide sequence ID" value="NZ_VEVQ02000028.1"/>
</dbReference>
<evidence type="ECO:0000313" key="2">
    <source>
        <dbReference type="Proteomes" id="UP000817854"/>
    </source>
</evidence>
<name>A0ABX0IZ84_9FLAO</name>
<reference evidence="2" key="1">
    <citation type="submission" date="2019-05" db="EMBL/GenBank/DDBJ databases">
        <title>Flavobacterium profundi sp. nov., isolated from a deep-sea seamount.</title>
        <authorList>
            <person name="Zhang D.-C."/>
        </authorList>
    </citation>
    <scope>NUCLEOTIDE SEQUENCE [LARGE SCALE GENOMIC DNA]</scope>
    <source>
        <strain evidence="2">EC11</strain>
    </source>
</reference>
<comment type="caution">
    <text evidence="1">The sequence shown here is derived from an EMBL/GenBank/DDBJ whole genome shotgun (WGS) entry which is preliminary data.</text>
</comment>
<accession>A0ABX0IZ84</accession>
<proteinExistence type="predicted"/>
<evidence type="ECO:0008006" key="3">
    <source>
        <dbReference type="Google" id="ProtNLM"/>
    </source>
</evidence>
<organism evidence="1 2">
    <name type="scientific">Flavobacterium jejuense</name>
    <dbReference type="NCBI Taxonomy" id="1544455"/>
    <lineage>
        <taxon>Bacteria</taxon>
        <taxon>Pseudomonadati</taxon>
        <taxon>Bacteroidota</taxon>
        <taxon>Flavobacteriia</taxon>
        <taxon>Flavobacteriales</taxon>
        <taxon>Flavobacteriaceae</taxon>
        <taxon>Flavobacterium</taxon>
    </lineage>
</organism>
<protein>
    <recommendedName>
        <fullName evidence="3">Lipoprotein</fullName>
    </recommendedName>
</protein>
<gene>
    <name evidence="1" type="ORF">FIA58_020900</name>
</gene>
<evidence type="ECO:0000313" key="1">
    <source>
        <dbReference type="EMBL" id="NHN28144.1"/>
    </source>
</evidence>
<dbReference type="Proteomes" id="UP000817854">
    <property type="component" value="Unassembled WGS sequence"/>
</dbReference>
<keyword evidence="2" id="KW-1185">Reference proteome</keyword>
<sequence>MMNRKTVIKIFSFILVFIFINCKSELKGKTISEDYKREINNNSHKYQGSFIVTVKTEATTTGMASITYNFIISNDEAELKITSYHEPINCDGKYKILEKNNHLELYYKGETAYCKTKEPNFKLKKDDKKYFMQGLGGESTFNQWVEIEKK</sequence>